<dbReference type="Proteomes" id="UP001140234">
    <property type="component" value="Unassembled WGS sequence"/>
</dbReference>
<proteinExistence type="predicted"/>
<reference evidence="1" key="1">
    <citation type="submission" date="2022-07" db="EMBL/GenBank/DDBJ databases">
        <title>Phylogenomic reconstructions and comparative analyses of Kickxellomycotina fungi.</title>
        <authorList>
            <person name="Reynolds N.K."/>
            <person name="Stajich J.E."/>
            <person name="Barry K."/>
            <person name="Grigoriev I.V."/>
            <person name="Crous P."/>
            <person name="Smith M.E."/>
        </authorList>
    </citation>
    <scope>NUCLEOTIDE SEQUENCE</scope>
    <source>
        <strain evidence="1">CBS 109366</strain>
    </source>
</reference>
<keyword evidence="2" id="KW-1185">Reference proteome</keyword>
<dbReference type="EMBL" id="JANBUJ010000150">
    <property type="protein sequence ID" value="KAJ2773994.1"/>
    <property type="molecule type" value="Genomic_DNA"/>
</dbReference>
<name>A0ACC1K5L0_9FUNG</name>
<evidence type="ECO:0000313" key="1">
    <source>
        <dbReference type="EMBL" id="KAJ2773994.1"/>
    </source>
</evidence>
<protein>
    <submittedName>
        <fullName evidence="1">Uncharacterized protein</fullName>
    </submittedName>
</protein>
<sequence length="253" mass="27707">MYVLATVGRPTACARRRSSSIVAAAAAARQLSTRQDEVWRRYGAAPPVTALDSCSVELVRQRLASAQRRGTPAHMRFKWKHSGTAAVMLLLCEVDGQVSLLLEERNHRLSSHGGEVCFAGGKCEPGESAERAALRETFEELGLPESAVEIVGEMHPVPNKANTLQVHPLVGVVRGPLDLRLNRDEVHRAVVLPLAHFYDPAARSLVPFRSLDISIPTYTTDKPGLRIWGLTAFILYEFLCRIAAPASATLPRL</sequence>
<evidence type="ECO:0000313" key="2">
    <source>
        <dbReference type="Proteomes" id="UP001140234"/>
    </source>
</evidence>
<accession>A0ACC1K5L0</accession>
<gene>
    <name evidence="1" type="ORF">IWQ57_001025</name>
</gene>
<comment type="caution">
    <text evidence="1">The sequence shown here is derived from an EMBL/GenBank/DDBJ whole genome shotgun (WGS) entry which is preliminary data.</text>
</comment>
<organism evidence="1 2">
    <name type="scientific">Coemansia nantahalensis</name>
    <dbReference type="NCBI Taxonomy" id="2789366"/>
    <lineage>
        <taxon>Eukaryota</taxon>
        <taxon>Fungi</taxon>
        <taxon>Fungi incertae sedis</taxon>
        <taxon>Zoopagomycota</taxon>
        <taxon>Kickxellomycotina</taxon>
        <taxon>Kickxellomycetes</taxon>
        <taxon>Kickxellales</taxon>
        <taxon>Kickxellaceae</taxon>
        <taxon>Coemansia</taxon>
    </lineage>
</organism>